<dbReference type="OrthoDB" id="9759607at2"/>
<evidence type="ECO:0000256" key="1">
    <source>
        <dbReference type="SAM" id="Phobius"/>
    </source>
</evidence>
<keyword evidence="1" id="KW-0812">Transmembrane</keyword>
<feature type="transmembrane region" description="Helical" evidence="1">
    <location>
        <begin position="139"/>
        <end position="157"/>
    </location>
</feature>
<dbReference type="STRING" id="1844972.A7K91_05800"/>
<dbReference type="CDD" id="cd01949">
    <property type="entry name" value="GGDEF"/>
    <property type="match status" value="1"/>
</dbReference>
<dbReference type="PANTHER" id="PTHR45138">
    <property type="entry name" value="REGULATORY COMPONENTS OF SENSORY TRANSDUCTION SYSTEM"/>
    <property type="match status" value="1"/>
</dbReference>
<accession>A0A1A5YHD2</accession>
<sequence length="387" mass="42764">MTLMQWLSGPNGHLFSAFSIGVILMLMIFMSLKIHASYRSKSIYTLLIGTLGAMIADQGLKAYLASSAQPSSEWLPLASMLLTIITFIIINFVFMKLYTLRTAKVKIMPFILMIAAGLALGAVQLFLGSYSTAEQAGKILFPMLDVYSIVVVLVILLATRSVDMNVKYYASLITVFVAELMRMADGYVFKGEQPWAILLVQLLPLLYCCLLFMLLFEWVIDRLLSTYQSAIADGLTGLYIRRHFNKKANQLMERGGIAIIFCDIDNFKRLNDTEGHAKADTVLKRVADILKEESSGLGHAGRYGGEELLACIRTEGCKPDQVAENIRKRVEAETIVTVSIGYSTVKTADSVELMVKQADDAMYYSKTTGKNKVTAYKASLPTAKGSA</sequence>
<dbReference type="InterPro" id="IPR043128">
    <property type="entry name" value="Rev_trsase/Diguanyl_cyclase"/>
</dbReference>
<dbReference type="InterPro" id="IPR050469">
    <property type="entry name" value="Diguanylate_Cyclase"/>
</dbReference>
<evidence type="ECO:0000259" key="2">
    <source>
        <dbReference type="PROSITE" id="PS50887"/>
    </source>
</evidence>
<feature type="transmembrane region" description="Helical" evidence="1">
    <location>
        <begin position="44"/>
        <end position="65"/>
    </location>
</feature>
<feature type="transmembrane region" description="Helical" evidence="1">
    <location>
        <begin position="77"/>
        <end position="95"/>
    </location>
</feature>
<dbReference type="NCBIfam" id="TIGR00254">
    <property type="entry name" value="GGDEF"/>
    <property type="match status" value="1"/>
</dbReference>
<dbReference type="InterPro" id="IPR000160">
    <property type="entry name" value="GGDEF_dom"/>
</dbReference>
<reference evidence="3 4" key="1">
    <citation type="submission" date="2016-05" db="EMBL/GenBank/DDBJ databases">
        <title>Paenibacillus oryzae. sp. nov., isolated from the rice root.</title>
        <authorList>
            <person name="Zhang J."/>
            <person name="Zhang X."/>
        </authorList>
    </citation>
    <scope>NUCLEOTIDE SEQUENCE [LARGE SCALE GENOMIC DNA]</scope>
    <source>
        <strain evidence="3 4">1DrF-4</strain>
    </source>
</reference>
<keyword evidence="4" id="KW-1185">Reference proteome</keyword>
<dbReference type="Gene3D" id="3.30.70.270">
    <property type="match status" value="1"/>
</dbReference>
<feature type="transmembrane region" description="Helical" evidence="1">
    <location>
        <begin position="169"/>
        <end position="189"/>
    </location>
</feature>
<dbReference type="SUPFAM" id="SSF55073">
    <property type="entry name" value="Nucleotide cyclase"/>
    <property type="match status" value="1"/>
</dbReference>
<evidence type="ECO:0000313" key="3">
    <source>
        <dbReference type="EMBL" id="OBR65071.1"/>
    </source>
</evidence>
<comment type="caution">
    <text evidence="3">The sequence shown here is derived from an EMBL/GenBank/DDBJ whole genome shotgun (WGS) entry which is preliminary data.</text>
</comment>
<dbReference type="SMART" id="SM00267">
    <property type="entry name" value="GGDEF"/>
    <property type="match status" value="1"/>
</dbReference>
<dbReference type="AlphaFoldDB" id="A0A1A5YHD2"/>
<feature type="domain" description="GGDEF" evidence="2">
    <location>
        <begin position="255"/>
        <end position="378"/>
    </location>
</feature>
<dbReference type="GO" id="GO:1902201">
    <property type="term" value="P:negative regulation of bacterial-type flagellum-dependent cell motility"/>
    <property type="evidence" value="ECO:0007669"/>
    <property type="project" value="TreeGrafter"/>
</dbReference>
<feature type="transmembrane region" description="Helical" evidence="1">
    <location>
        <begin position="195"/>
        <end position="216"/>
    </location>
</feature>
<organism evidence="3 4">
    <name type="scientific">Paenibacillus oryzae</name>
    <dbReference type="NCBI Taxonomy" id="1844972"/>
    <lineage>
        <taxon>Bacteria</taxon>
        <taxon>Bacillati</taxon>
        <taxon>Bacillota</taxon>
        <taxon>Bacilli</taxon>
        <taxon>Bacillales</taxon>
        <taxon>Paenibacillaceae</taxon>
        <taxon>Paenibacillus</taxon>
    </lineage>
</organism>
<dbReference type="PROSITE" id="PS50887">
    <property type="entry name" value="GGDEF"/>
    <property type="match status" value="1"/>
</dbReference>
<feature type="transmembrane region" description="Helical" evidence="1">
    <location>
        <begin position="107"/>
        <end position="127"/>
    </location>
</feature>
<dbReference type="InterPro" id="IPR029787">
    <property type="entry name" value="Nucleotide_cyclase"/>
</dbReference>
<dbReference type="GO" id="GO:0043709">
    <property type="term" value="P:cell adhesion involved in single-species biofilm formation"/>
    <property type="evidence" value="ECO:0007669"/>
    <property type="project" value="TreeGrafter"/>
</dbReference>
<dbReference type="EMBL" id="LYPA01000064">
    <property type="protein sequence ID" value="OBR65071.1"/>
    <property type="molecule type" value="Genomic_DNA"/>
</dbReference>
<name>A0A1A5YHD2_9BACL</name>
<protein>
    <submittedName>
        <fullName evidence="3">Diguanylate cyclase</fullName>
    </submittedName>
</protein>
<dbReference type="GO" id="GO:0052621">
    <property type="term" value="F:diguanylate cyclase activity"/>
    <property type="evidence" value="ECO:0007669"/>
    <property type="project" value="TreeGrafter"/>
</dbReference>
<dbReference type="PANTHER" id="PTHR45138:SF9">
    <property type="entry name" value="DIGUANYLATE CYCLASE DGCM-RELATED"/>
    <property type="match status" value="1"/>
</dbReference>
<keyword evidence="1" id="KW-0472">Membrane</keyword>
<dbReference type="Proteomes" id="UP000092024">
    <property type="component" value="Unassembled WGS sequence"/>
</dbReference>
<dbReference type="RefSeq" id="WP_068684381.1">
    <property type="nucleotide sequence ID" value="NZ_LYPA01000064.1"/>
</dbReference>
<dbReference type="GO" id="GO:0005886">
    <property type="term" value="C:plasma membrane"/>
    <property type="evidence" value="ECO:0007669"/>
    <property type="project" value="TreeGrafter"/>
</dbReference>
<proteinExistence type="predicted"/>
<feature type="transmembrane region" description="Helical" evidence="1">
    <location>
        <begin position="12"/>
        <end position="32"/>
    </location>
</feature>
<keyword evidence="1" id="KW-1133">Transmembrane helix</keyword>
<evidence type="ECO:0000313" key="4">
    <source>
        <dbReference type="Proteomes" id="UP000092024"/>
    </source>
</evidence>
<gene>
    <name evidence="3" type="ORF">A7K91_05800</name>
</gene>
<dbReference type="Pfam" id="PF00990">
    <property type="entry name" value="GGDEF"/>
    <property type="match status" value="1"/>
</dbReference>